<dbReference type="InterPro" id="IPR010559">
    <property type="entry name" value="Sig_transdc_His_kin_internal"/>
</dbReference>
<dbReference type="InterPro" id="IPR050640">
    <property type="entry name" value="Bact_2-comp_sensor_kinase"/>
</dbReference>
<sequence length="594" mass="67811">MFQTIKRLWPAKLQNRIFLSFLVVIFFPFSILQIHNYNQIETIIGAKISEQNVTQLSQMKFQLEEVRRTALNSVLQLERDTSIRELMSRAHNVPGAESSRIVEEKLDAMKSTFLPNSVFIQYTFVQENGDAYTSLPHAENNEGPLHAQLADELTAKLPIGSQLLKWEFEQVRNGLQSEPETKKVLSLYSLSNATGGEWLRARASIDIDGWLRNSANSIQIKQNYYVLDQQGAIISQSNPGFVMNPLITSKILNQAKLSPNAYIIDKSGTFVFNAIYIPSISSYVVSQFPLDFYFGDIQALKQRVFGTYLLFIAFFIGISFLTLSTLTRPLRLLEARMKEAAEKRMNIKLSEEPHRGEILSFVRAFNGMVDDVTSLIGQLKLEERQKESIRFQMLLNQMNPHFLLNTINTIKWNASNFGDETTAEMCKALAKLLESSLNTDKDLVFLHDELNLLRSYVYIQTFRYDHRFEVQYEVQAGLDYALVPKLSLQPLVENAIQHGLVYRKQGGIIKVKVACEDRFLIIDVQDNGVGMQKQQADVHRVRKGIGLSNLKERLSLLYKQDGSLQLIPQEEGMHVQITVPLLLSNPYQLEETDV</sequence>
<evidence type="ECO:0000256" key="6">
    <source>
        <dbReference type="ARBA" id="ARBA00023136"/>
    </source>
</evidence>
<dbReference type="RefSeq" id="WP_171628523.1">
    <property type="nucleotide sequence ID" value="NZ_WHNY01000005.1"/>
</dbReference>
<evidence type="ECO:0000256" key="7">
    <source>
        <dbReference type="SAM" id="Phobius"/>
    </source>
</evidence>
<evidence type="ECO:0000256" key="3">
    <source>
        <dbReference type="ARBA" id="ARBA00022553"/>
    </source>
</evidence>
<dbReference type="SUPFAM" id="SSF55874">
    <property type="entry name" value="ATPase domain of HSP90 chaperone/DNA topoisomerase II/histidine kinase"/>
    <property type="match status" value="1"/>
</dbReference>
<evidence type="ECO:0000259" key="8">
    <source>
        <dbReference type="PROSITE" id="PS50885"/>
    </source>
</evidence>
<feature type="domain" description="HAMP" evidence="8">
    <location>
        <begin position="324"/>
        <end position="377"/>
    </location>
</feature>
<accession>A0ABX1X2S6</accession>
<reference evidence="9 10" key="1">
    <citation type="submission" date="2019-10" db="EMBL/GenBank/DDBJ databases">
        <title>Description of Paenibacillus humi sp. nov.</title>
        <authorList>
            <person name="Carlier A."/>
            <person name="Qi S."/>
        </authorList>
    </citation>
    <scope>NUCLEOTIDE SEQUENCE [LARGE SCALE GENOMIC DNA]</scope>
    <source>
        <strain evidence="9 10">LMG 31461</strain>
    </source>
</reference>
<dbReference type="EMBL" id="WHNY01000005">
    <property type="protein sequence ID" value="NOU62700.1"/>
    <property type="molecule type" value="Genomic_DNA"/>
</dbReference>
<keyword evidence="3" id="KW-0597">Phosphoprotein</keyword>
<keyword evidence="7" id="KW-1133">Transmembrane helix</keyword>
<dbReference type="Proteomes" id="UP000653578">
    <property type="component" value="Unassembled WGS sequence"/>
</dbReference>
<keyword evidence="2" id="KW-1003">Cell membrane</keyword>
<dbReference type="SMART" id="SM00304">
    <property type="entry name" value="HAMP"/>
    <property type="match status" value="1"/>
</dbReference>
<dbReference type="Gene3D" id="6.10.340.10">
    <property type="match status" value="1"/>
</dbReference>
<name>A0ABX1X2S6_9BACL</name>
<evidence type="ECO:0000256" key="5">
    <source>
        <dbReference type="ARBA" id="ARBA00022777"/>
    </source>
</evidence>
<keyword evidence="4" id="KW-0808">Transferase</keyword>
<comment type="caution">
    <text evidence="9">The sequence shown here is derived from an EMBL/GenBank/DDBJ whole genome shotgun (WGS) entry which is preliminary data.</text>
</comment>
<keyword evidence="10" id="KW-1185">Reference proteome</keyword>
<dbReference type="InterPro" id="IPR036890">
    <property type="entry name" value="HATPase_C_sf"/>
</dbReference>
<feature type="transmembrane region" description="Helical" evidence="7">
    <location>
        <begin position="305"/>
        <end position="327"/>
    </location>
</feature>
<dbReference type="PROSITE" id="PS50885">
    <property type="entry name" value="HAMP"/>
    <property type="match status" value="1"/>
</dbReference>
<evidence type="ECO:0000256" key="2">
    <source>
        <dbReference type="ARBA" id="ARBA00022475"/>
    </source>
</evidence>
<evidence type="ECO:0000313" key="9">
    <source>
        <dbReference type="EMBL" id="NOU62700.1"/>
    </source>
</evidence>
<protein>
    <recommendedName>
        <fullName evidence="8">HAMP domain-containing protein</fullName>
    </recommendedName>
</protein>
<feature type="transmembrane region" description="Helical" evidence="7">
    <location>
        <begin position="16"/>
        <end position="34"/>
    </location>
</feature>
<dbReference type="PANTHER" id="PTHR34220">
    <property type="entry name" value="SENSOR HISTIDINE KINASE YPDA"/>
    <property type="match status" value="1"/>
</dbReference>
<evidence type="ECO:0000256" key="4">
    <source>
        <dbReference type="ARBA" id="ARBA00022679"/>
    </source>
</evidence>
<dbReference type="InterPro" id="IPR003660">
    <property type="entry name" value="HAMP_dom"/>
</dbReference>
<dbReference type="Pfam" id="PF06580">
    <property type="entry name" value="His_kinase"/>
    <property type="match status" value="1"/>
</dbReference>
<dbReference type="Pfam" id="PF02518">
    <property type="entry name" value="HATPase_c"/>
    <property type="match status" value="1"/>
</dbReference>
<comment type="subcellular location">
    <subcellularLocation>
        <location evidence="1">Cell membrane</location>
        <topology evidence="1">Multi-pass membrane protein</topology>
    </subcellularLocation>
</comment>
<evidence type="ECO:0000313" key="10">
    <source>
        <dbReference type="Proteomes" id="UP000653578"/>
    </source>
</evidence>
<keyword evidence="7" id="KW-0812">Transmembrane</keyword>
<evidence type="ECO:0000256" key="1">
    <source>
        <dbReference type="ARBA" id="ARBA00004651"/>
    </source>
</evidence>
<dbReference type="InterPro" id="IPR003594">
    <property type="entry name" value="HATPase_dom"/>
</dbReference>
<organism evidence="9 10">
    <name type="scientific">Paenibacillus plantarum</name>
    <dbReference type="NCBI Taxonomy" id="2654975"/>
    <lineage>
        <taxon>Bacteria</taxon>
        <taxon>Bacillati</taxon>
        <taxon>Bacillota</taxon>
        <taxon>Bacilli</taxon>
        <taxon>Bacillales</taxon>
        <taxon>Paenibacillaceae</taxon>
        <taxon>Paenibacillus</taxon>
    </lineage>
</organism>
<dbReference type="Gene3D" id="3.30.565.10">
    <property type="entry name" value="Histidine kinase-like ATPase, C-terminal domain"/>
    <property type="match status" value="1"/>
</dbReference>
<proteinExistence type="predicted"/>
<gene>
    <name evidence="9" type="ORF">GC096_01400</name>
</gene>
<dbReference type="PANTHER" id="PTHR34220:SF7">
    <property type="entry name" value="SENSOR HISTIDINE KINASE YPDA"/>
    <property type="match status" value="1"/>
</dbReference>
<keyword evidence="6 7" id="KW-0472">Membrane</keyword>
<keyword evidence="5" id="KW-0418">Kinase</keyword>